<feature type="non-terminal residue" evidence="1">
    <location>
        <position position="149"/>
    </location>
</feature>
<dbReference type="InterPro" id="IPR006594">
    <property type="entry name" value="LisH"/>
</dbReference>
<dbReference type="Proteomes" id="UP001328107">
    <property type="component" value="Unassembled WGS sequence"/>
</dbReference>
<evidence type="ECO:0000313" key="2">
    <source>
        <dbReference type="Proteomes" id="UP001328107"/>
    </source>
</evidence>
<sequence>MAISDLSEGDIFLRECLLPNEKCRREHSIVRVSMNEMHTTHLHPVEPTPPVPSMKEYLRETVLALSPFHRAEVYRKIFHGEPPADRQEVLTYLKDHLRFDQLEEALEALGPNTGVEPFDGRSEYLKRVWDVRTSSQRSGSIVTAVRALS</sequence>
<dbReference type="EMBL" id="BTRK01000005">
    <property type="protein sequence ID" value="GMR55330.1"/>
    <property type="molecule type" value="Genomic_DNA"/>
</dbReference>
<accession>A0AAN5D414</accession>
<protein>
    <submittedName>
        <fullName evidence="1">Uncharacterized protein</fullName>
    </submittedName>
</protein>
<dbReference type="PROSITE" id="PS50896">
    <property type="entry name" value="LISH"/>
    <property type="match status" value="1"/>
</dbReference>
<gene>
    <name evidence="1" type="ORF">PMAYCL1PPCAC_25525</name>
</gene>
<dbReference type="AlphaFoldDB" id="A0AAN5D414"/>
<evidence type="ECO:0000313" key="1">
    <source>
        <dbReference type="EMBL" id="GMR55330.1"/>
    </source>
</evidence>
<reference evidence="2" key="1">
    <citation type="submission" date="2022-10" db="EMBL/GenBank/DDBJ databases">
        <title>Genome assembly of Pristionchus species.</title>
        <authorList>
            <person name="Yoshida K."/>
            <person name="Sommer R.J."/>
        </authorList>
    </citation>
    <scope>NUCLEOTIDE SEQUENCE [LARGE SCALE GENOMIC DNA]</scope>
    <source>
        <strain evidence="2">RS5460</strain>
    </source>
</reference>
<proteinExistence type="predicted"/>
<comment type="caution">
    <text evidence="1">The sequence shown here is derived from an EMBL/GenBank/DDBJ whole genome shotgun (WGS) entry which is preliminary data.</text>
</comment>
<name>A0AAN5D414_9BILA</name>
<organism evidence="1 2">
    <name type="scientific">Pristionchus mayeri</name>
    <dbReference type="NCBI Taxonomy" id="1317129"/>
    <lineage>
        <taxon>Eukaryota</taxon>
        <taxon>Metazoa</taxon>
        <taxon>Ecdysozoa</taxon>
        <taxon>Nematoda</taxon>
        <taxon>Chromadorea</taxon>
        <taxon>Rhabditida</taxon>
        <taxon>Rhabditina</taxon>
        <taxon>Diplogasteromorpha</taxon>
        <taxon>Diplogasteroidea</taxon>
        <taxon>Neodiplogasteridae</taxon>
        <taxon>Pristionchus</taxon>
    </lineage>
</organism>
<keyword evidence="2" id="KW-1185">Reference proteome</keyword>